<protein>
    <submittedName>
        <fullName evidence="1">Uncharacterized protein</fullName>
    </submittedName>
</protein>
<reference evidence="1" key="2">
    <citation type="journal article" date="2022" name="Microbiol. Resour. Announc.">
        <title>Metagenome Sequencing to Explore Phylogenomics of Terrestrial Cyanobacteria.</title>
        <authorList>
            <person name="Ward R.D."/>
            <person name="Stajich J.E."/>
            <person name="Johansen J.R."/>
            <person name="Huntemann M."/>
            <person name="Clum A."/>
            <person name="Foster B."/>
            <person name="Foster B."/>
            <person name="Roux S."/>
            <person name="Palaniappan K."/>
            <person name="Varghese N."/>
            <person name="Mukherjee S."/>
            <person name="Reddy T.B.K."/>
            <person name="Daum C."/>
            <person name="Copeland A."/>
            <person name="Chen I.A."/>
            <person name="Ivanova N.N."/>
            <person name="Kyrpides N.C."/>
            <person name="Shapiro N."/>
            <person name="Eloe-Fadrosh E.A."/>
            <person name="Pietrasiak N."/>
        </authorList>
    </citation>
    <scope>NUCLEOTIDE SEQUENCE</scope>
    <source>
        <strain evidence="1">GSE-NOS-MK-12-04C</strain>
    </source>
</reference>
<name>A0A951UW20_9CYAN</name>
<dbReference type="Proteomes" id="UP000729701">
    <property type="component" value="Unassembled WGS sequence"/>
</dbReference>
<accession>A0A951UW20</accession>
<evidence type="ECO:0000313" key="1">
    <source>
        <dbReference type="EMBL" id="MBW4671306.1"/>
    </source>
</evidence>
<reference evidence="1" key="1">
    <citation type="submission" date="2021-05" db="EMBL/GenBank/DDBJ databases">
        <authorList>
            <person name="Pietrasiak N."/>
            <person name="Ward R."/>
            <person name="Stajich J.E."/>
            <person name="Kurbessoian T."/>
        </authorList>
    </citation>
    <scope>NUCLEOTIDE SEQUENCE</scope>
    <source>
        <strain evidence="1">GSE-NOS-MK-12-04C</strain>
    </source>
</reference>
<comment type="caution">
    <text evidence="1">The sequence shown here is derived from an EMBL/GenBank/DDBJ whole genome shotgun (WGS) entry which is preliminary data.</text>
</comment>
<gene>
    <name evidence="1" type="ORF">KME60_28765</name>
</gene>
<dbReference type="EMBL" id="JAHHGZ010000042">
    <property type="protein sequence ID" value="MBW4671306.1"/>
    <property type="molecule type" value="Genomic_DNA"/>
</dbReference>
<evidence type="ECO:0000313" key="2">
    <source>
        <dbReference type="Proteomes" id="UP000729701"/>
    </source>
</evidence>
<proteinExistence type="predicted"/>
<dbReference type="AlphaFoldDB" id="A0A951UW20"/>
<sequence>MSSILQLPTSVENQEVKLEEVRQLFGAAGDISSQELFGTGVTYRHDWGDRKGQWTLNLNWGFVNNNSRVFVAIGEGAPGGGKFIGAARYTLHNVAPRNGVVSIWVNIEWGDPIRLYVDYLAINF</sequence>
<organism evidence="1 2">
    <name type="scientific">Cyanomargarita calcarea GSE-NOS-MK-12-04C</name>
    <dbReference type="NCBI Taxonomy" id="2839659"/>
    <lineage>
        <taxon>Bacteria</taxon>
        <taxon>Bacillati</taxon>
        <taxon>Cyanobacteriota</taxon>
        <taxon>Cyanophyceae</taxon>
        <taxon>Nostocales</taxon>
        <taxon>Cyanomargaritaceae</taxon>
        <taxon>Cyanomargarita</taxon>
    </lineage>
</organism>